<feature type="compositionally biased region" description="Basic and acidic residues" evidence="1">
    <location>
        <begin position="26"/>
        <end position="43"/>
    </location>
</feature>
<protein>
    <submittedName>
        <fullName evidence="2">Uncharacterized protein</fullName>
    </submittedName>
</protein>
<accession>A0A7N2LFR9</accession>
<keyword evidence="3" id="KW-1185">Reference proteome</keyword>
<dbReference type="EnsemblPlants" id="QL04p036684:mrna">
    <property type="protein sequence ID" value="QL04p036684:mrna"/>
    <property type="gene ID" value="QL04p036684"/>
</dbReference>
<sequence>MMMMVRTWFGTKPLKDLTMERKRVEEFEESLREKNDGERDKEVSTNSIKARKSPRKGHDANELATATCEGILPMARSVRNNRAIAREQSARSARKNGAIAREESTEVLERMEQLQEKSQMDDPFIVEGQETHVWRQMNRSYKNYRRSLKKKWFEPYEEDPKEALEILPPIMVDYDWNYLVNLWSNKDWKREKTREDPSRLQLFEITHMRSNGQAANETTLEALENDAILIRKLKESKEHCKESDANVHLLKAQVHWVKSLLAQVLENMAPFELAQSDSSS</sequence>
<reference evidence="2 3" key="1">
    <citation type="journal article" date="2016" name="G3 (Bethesda)">
        <title>First Draft Assembly and Annotation of the Genome of a California Endemic Oak Quercus lobata Nee (Fagaceae).</title>
        <authorList>
            <person name="Sork V.L."/>
            <person name="Fitz-Gibbon S.T."/>
            <person name="Puiu D."/>
            <person name="Crepeau M."/>
            <person name="Gugger P.F."/>
            <person name="Sherman R."/>
            <person name="Stevens K."/>
            <person name="Langley C.H."/>
            <person name="Pellegrini M."/>
            <person name="Salzberg S.L."/>
        </authorList>
    </citation>
    <scope>NUCLEOTIDE SEQUENCE [LARGE SCALE GENOMIC DNA]</scope>
    <source>
        <strain evidence="2 3">cv. SW786</strain>
    </source>
</reference>
<reference evidence="2" key="2">
    <citation type="submission" date="2021-01" db="UniProtKB">
        <authorList>
            <consortium name="EnsemblPlants"/>
        </authorList>
    </citation>
    <scope>IDENTIFICATION</scope>
</reference>
<feature type="region of interest" description="Disordered" evidence="1">
    <location>
        <begin position="26"/>
        <end position="60"/>
    </location>
</feature>
<name>A0A7N2LFR9_QUELO</name>
<proteinExistence type="predicted"/>
<organism evidence="2 3">
    <name type="scientific">Quercus lobata</name>
    <name type="common">Valley oak</name>
    <dbReference type="NCBI Taxonomy" id="97700"/>
    <lineage>
        <taxon>Eukaryota</taxon>
        <taxon>Viridiplantae</taxon>
        <taxon>Streptophyta</taxon>
        <taxon>Embryophyta</taxon>
        <taxon>Tracheophyta</taxon>
        <taxon>Spermatophyta</taxon>
        <taxon>Magnoliopsida</taxon>
        <taxon>eudicotyledons</taxon>
        <taxon>Gunneridae</taxon>
        <taxon>Pentapetalae</taxon>
        <taxon>rosids</taxon>
        <taxon>fabids</taxon>
        <taxon>Fagales</taxon>
        <taxon>Fagaceae</taxon>
        <taxon>Quercus</taxon>
    </lineage>
</organism>
<evidence type="ECO:0000313" key="2">
    <source>
        <dbReference type="EnsemblPlants" id="QL04p036684:mrna"/>
    </source>
</evidence>
<evidence type="ECO:0000256" key="1">
    <source>
        <dbReference type="SAM" id="MobiDB-lite"/>
    </source>
</evidence>
<dbReference type="InParanoid" id="A0A7N2LFR9"/>
<dbReference type="Proteomes" id="UP000594261">
    <property type="component" value="Chromosome 4"/>
</dbReference>
<dbReference type="EMBL" id="LRBV02000004">
    <property type="status" value="NOT_ANNOTATED_CDS"/>
    <property type="molecule type" value="Genomic_DNA"/>
</dbReference>
<dbReference type="Gramene" id="QL04p036684:mrna">
    <property type="protein sequence ID" value="QL04p036684:mrna"/>
    <property type="gene ID" value="QL04p036684"/>
</dbReference>
<dbReference type="AlphaFoldDB" id="A0A7N2LFR9"/>
<evidence type="ECO:0000313" key="3">
    <source>
        <dbReference type="Proteomes" id="UP000594261"/>
    </source>
</evidence>